<dbReference type="PANTHER" id="PTHR13170">
    <property type="entry name" value="O-GLCNACASE"/>
    <property type="match status" value="1"/>
</dbReference>
<dbReference type="OrthoDB" id="9975416at2759"/>
<dbReference type="InterPro" id="IPR016181">
    <property type="entry name" value="Acyl_CoA_acyltransferase"/>
</dbReference>
<dbReference type="Pfam" id="PF00583">
    <property type="entry name" value="Acetyltransf_1"/>
    <property type="match status" value="1"/>
</dbReference>
<reference evidence="2 3" key="1">
    <citation type="journal article" date="2018" name="Evol. Lett.">
        <title>Horizontal gene cluster transfer increased hallucinogenic mushroom diversity.</title>
        <authorList>
            <person name="Reynolds H.T."/>
            <person name="Vijayakumar V."/>
            <person name="Gluck-Thaler E."/>
            <person name="Korotkin H.B."/>
            <person name="Matheny P.B."/>
            <person name="Slot J.C."/>
        </authorList>
    </citation>
    <scope>NUCLEOTIDE SEQUENCE [LARGE SCALE GENOMIC DNA]</scope>
    <source>
        <strain evidence="2 3">2631</strain>
    </source>
</reference>
<dbReference type="SUPFAM" id="SSF55729">
    <property type="entry name" value="Acyl-CoA N-acyltransferases (Nat)"/>
    <property type="match status" value="1"/>
</dbReference>
<feature type="domain" description="N-acetyltransferase" evidence="1">
    <location>
        <begin position="75"/>
        <end position="204"/>
    </location>
</feature>
<evidence type="ECO:0000259" key="1">
    <source>
        <dbReference type="PROSITE" id="PS51186"/>
    </source>
</evidence>
<dbReference type="Proteomes" id="UP000283269">
    <property type="component" value="Unassembled WGS sequence"/>
</dbReference>
<comment type="caution">
    <text evidence="2">The sequence shown here is derived from an EMBL/GenBank/DDBJ whole genome shotgun (WGS) entry which is preliminary data.</text>
</comment>
<protein>
    <recommendedName>
        <fullName evidence="1">N-acetyltransferase domain-containing protein</fullName>
    </recommendedName>
</protein>
<dbReference type="GO" id="GO:0016747">
    <property type="term" value="F:acyltransferase activity, transferring groups other than amino-acyl groups"/>
    <property type="evidence" value="ECO:0007669"/>
    <property type="project" value="InterPro"/>
</dbReference>
<keyword evidence="3" id="KW-1185">Reference proteome</keyword>
<dbReference type="InterPro" id="IPR000182">
    <property type="entry name" value="GNAT_dom"/>
</dbReference>
<accession>A0A409WXQ7</accession>
<dbReference type="InParanoid" id="A0A409WXQ7"/>
<dbReference type="EMBL" id="NHYD01003030">
    <property type="protein sequence ID" value="PPQ83277.1"/>
    <property type="molecule type" value="Genomic_DNA"/>
</dbReference>
<name>A0A409WXQ7_PSICY</name>
<dbReference type="CDD" id="cd04301">
    <property type="entry name" value="NAT_SF"/>
    <property type="match status" value="1"/>
</dbReference>
<dbReference type="PROSITE" id="PS51186">
    <property type="entry name" value="GNAT"/>
    <property type="match status" value="1"/>
</dbReference>
<dbReference type="Gene3D" id="3.40.630.30">
    <property type="match status" value="1"/>
</dbReference>
<dbReference type="InterPro" id="IPR051822">
    <property type="entry name" value="Glycosyl_Hydrolase_84"/>
</dbReference>
<sequence length="204" mass="23201">MSLKIRQATENDAPFLSQICLRNGDAGKTAEHLHEFGELPGLVYAVPYVKLPTTWGFVLENEGTKEVVGYILGSTDTRAFERYAAEHWWPALAEQYPQERMVKPADERYAKLLRNMDTAPDANIAFSPAHLHIDILEDYQKQGWGKKLIATAVQFLTEQGLQGVWLGLDPRNEGAKNFYQRLRFENIEGAPNTNQMGLRFVDFE</sequence>
<evidence type="ECO:0000313" key="3">
    <source>
        <dbReference type="Proteomes" id="UP000283269"/>
    </source>
</evidence>
<dbReference type="STRING" id="93625.A0A409WXQ7"/>
<organism evidence="2 3">
    <name type="scientific">Psilocybe cyanescens</name>
    <dbReference type="NCBI Taxonomy" id="93625"/>
    <lineage>
        <taxon>Eukaryota</taxon>
        <taxon>Fungi</taxon>
        <taxon>Dikarya</taxon>
        <taxon>Basidiomycota</taxon>
        <taxon>Agaricomycotina</taxon>
        <taxon>Agaricomycetes</taxon>
        <taxon>Agaricomycetidae</taxon>
        <taxon>Agaricales</taxon>
        <taxon>Agaricineae</taxon>
        <taxon>Strophariaceae</taxon>
        <taxon>Psilocybe</taxon>
    </lineage>
</organism>
<dbReference type="AlphaFoldDB" id="A0A409WXQ7"/>
<gene>
    <name evidence="2" type="ORF">CVT25_004016</name>
</gene>
<dbReference type="PANTHER" id="PTHR13170:SF16">
    <property type="entry name" value="PROTEIN O-GLCNACASE"/>
    <property type="match status" value="1"/>
</dbReference>
<evidence type="ECO:0000313" key="2">
    <source>
        <dbReference type="EMBL" id="PPQ83277.1"/>
    </source>
</evidence>
<proteinExistence type="predicted"/>